<feature type="domain" description="Serine aminopeptidase S33" evidence="1">
    <location>
        <begin position="52"/>
        <end position="308"/>
    </location>
</feature>
<gene>
    <name evidence="2" type="ORF">SAMN05216361_3391</name>
</gene>
<dbReference type="OrthoDB" id="9788260at2"/>
<dbReference type="Gene3D" id="3.40.50.1820">
    <property type="entry name" value="alpha/beta hydrolase"/>
    <property type="match status" value="1"/>
</dbReference>
<sequence>MSENNYSYFTEPTLQQDYAQSITPFWQQCVSQGRFTGQGDIQVHYAYCVPESAHASVVISSGRIESLLKYQEVIYDLYHQGFAVFILDHRGQGLSGRMRDNPHLGFVNHFDEYVADMQHFLNEVVIPNQQGSLNLLCHSMGSAIGALTVLSMPKVFSRVVFCAPMFGIRPAMPQWLASTLITVNRLYNACVPGASGYFFGQRNYHEEPFATNRLTGSEARYKLFRELYTLQPEIQLGGVTPEWLAAASAAMWQIEQHASELTLPVTVFSAERDGVVDNQRQQRVVSNMPNANWVSVAGAKHEILIEQDAIRTPVMRQIVSFFNSDL</sequence>
<organism evidence="2 3">
    <name type="scientific">Marisediminitalea aggregata</name>
    <dbReference type="NCBI Taxonomy" id="634436"/>
    <lineage>
        <taxon>Bacteria</taxon>
        <taxon>Pseudomonadati</taxon>
        <taxon>Pseudomonadota</taxon>
        <taxon>Gammaproteobacteria</taxon>
        <taxon>Alteromonadales</taxon>
        <taxon>Alteromonadaceae</taxon>
        <taxon>Marisediminitalea</taxon>
    </lineage>
</organism>
<keyword evidence="3" id="KW-1185">Reference proteome</keyword>
<dbReference type="InterPro" id="IPR022742">
    <property type="entry name" value="Hydrolase_4"/>
</dbReference>
<dbReference type="PANTHER" id="PTHR11614">
    <property type="entry name" value="PHOSPHOLIPASE-RELATED"/>
    <property type="match status" value="1"/>
</dbReference>
<dbReference type="Proteomes" id="UP000184520">
    <property type="component" value="Unassembled WGS sequence"/>
</dbReference>
<dbReference type="RefSeq" id="WP_073324337.1">
    <property type="nucleotide sequence ID" value="NZ_FQWD01000005.1"/>
</dbReference>
<dbReference type="InterPro" id="IPR051044">
    <property type="entry name" value="MAG_DAG_Lipase"/>
</dbReference>
<evidence type="ECO:0000313" key="2">
    <source>
        <dbReference type="EMBL" id="SHG94219.1"/>
    </source>
</evidence>
<reference evidence="3" key="1">
    <citation type="submission" date="2016-11" db="EMBL/GenBank/DDBJ databases">
        <authorList>
            <person name="Varghese N."/>
            <person name="Submissions S."/>
        </authorList>
    </citation>
    <scope>NUCLEOTIDE SEQUENCE [LARGE SCALE GENOMIC DNA]</scope>
    <source>
        <strain evidence="3">CGMCC 1.8995</strain>
    </source>
</reference>
<accession>A0A1M5NYE7</accession>
<dbReference type="STRING" id="634436.SAMN05216361_3391"/>
<proteinExistence type="predicted"/>
<evidence type="ECO:0000259" key="1">
    <source>
        <dbReference type="Pfam" id="PF12146"/>
    </source>
</evidence>
<dbReference type="AlphaFoldDB" id="A0A1M5NYE7"/>
<dbReference type="InterPro" id="IPR029058">
    <property type="entry name" value="AB_hydrolase_fold"/>
</dbReference>
<dbReference type="EMBL" id="FQWD01000005">
    <property type="protein sequence ID" value="SHG94219.1"/>
    <property type="molecule type" value="Genomic_DNA"/>
</dbReference>
<evidence type="ECO:0000313" key="3">
    <source>
        <dbReference type="Proteomes" id="UP000184520"/>
    </source>
</evidence>
<dbReference type="SUPFAM" id="SSF53474">
    <property type="entry name" value="alpha/beta-Hydrolases"/>
    <property type="match status" value="1"/>
</dbReference>
<protein>
    <submittedName>
        <fullName evidence="2">Lysophospholipase</fullName>
    </submittedName>
</protein>
<dbReference type="Pfam" id="PF12146">
    <property type="entry name" value="Hydrolase_4"/>
    <property type="match status" value="1"/>
</dbReference>
<name>A0A1M5NYE7_9ALTE</name>